<evidence type="ECO:0000256" key="6">
    <source>
        <dbReference type="ARBA" id="ARBA00023136"/>
    </source>
</evidence>
<keyword evidence="5 7" id="KW-1133">Transmembrane helix</keyword>
<comment type="caution">
    <text evidence="8">The sequence shown here is derived from an EMBL/GenBank/DDBJ whole genome shotgun (WGS) entry which is preliminary data.</text>
</comment>
<sequence length="197" mass="21164">MTAVVVTTALLFGLWVLLTGTDTPGGLLLGLLLAAAAAALTVDRLRRRLGPQLRPFPAAAGRTACGLLLLRRVWALLTWLRRLVADIVVANFRIAAMVLALVVDRRRQPEPVEVVLPVALESPLGVYLLAATISLTPGTVTVDLAGSESRRRLLVHAIDRSEVTGEDGGPAVRAPDAERWAAVLKARYEAPLLEVFR</sequence>
<reference evidence="8 9" key="1">
    <citation type="journal article" date="2020" name="Microorganisms">
        <title>Osmotic Adaptation and Compatible Solute Biosynthesis of Phototrophic Bacteria as Revealed from Genome Analyses.</title>
        <authorList>
            <person name="Imhoff J.F."/>
            <person name="Rahn T."/>
            <person name="Kunzel S."/>
            <person name="Keller A."/>
            <person name="Neulinger S.C."/>
        </authorList>
    </citation>
    <scope>NUCLEOTIDE SEQUENCE [LARGE SCALE GENOMIC DNA]</scope>
    <source>
        <strain evidence="8 9">DSM 6210</strain>
    </source>
</reference>
<keyword evidence="9" id="KW-1185">Reference proteome</keyword>
<dbReference type="EMBL" id="NRRV01000006">
    <property type="protein sequence ID" value="MBK1629919.1"/>
    <property type="molecule type" value="Genomic_DNA"/>
</dbReference>
<evidence type="ECO:0000256" key="5">
    <source>
        <dbReference type="ARBA" id="ARBA00022989"/>
    </source>
</evidence>
<name>A0ABS1CEJ4_9GAMM</name>
<proteinExistence type="inferred from homology"/>
<comment type="subcellular location">
    <subcellularLocation>
        <location evidence="1">Cell membrane</location>
        <topology evidence="1">Multi-pass membrane protein</topology>
    </subcellularLocation>
</comment>
<evidence type="ECO:0008006" key="10">
    <source>
        <dbReference type="Google" id="ProtNLM"/>
    </source>
</evidence>
<dbReference type="Pfam" id="PF01899">
    <property type="entry name" value="MNHE"/>
    <property type="match status" value="1"/>
</dbReference>
<keyword evidence="6 7" id="KW-0472">Membrane</keyword>
<gene>
    <name evidence="8" type="ORF">CKO31_04005</name>
</gene>
<dbReference type="InterPro" id="IPR002758">
    <property type="entry name" value="Cation_antiport_E"/>
</dbReference>
<dbReference type="PANTHER" id="PTHR34584">
    <property type="entry name" value="NA(+)/H(+) ANTIPORTER SUBUNIT E1"/>
    <property type="match status" value="1"/>
</dbReference>
<organism evidence="8 9">
    <name type="scientific">Thiohalocapsa halophila</name>
    <dbReference type="NCBI Taxonomy" id="69359"/>
    <lineage>
        <taxon>Bacteria</taxon>
        <taxon>Pseudomonadati</taxon>
        <taxon>Pseudomonadota</taxon>
        <taxon>Gammaproteobacteria</taxon>
        <taxon>Chromatiales</taxon>
        <taxon>Chromatiaceae</taxon>
        <taxon>Thiohalocapsa</taxon>
    </lineage>
</organism>
<protein>
    <recommendedName>
        <fullName evidence="10">Na+/H+ antiporter subunit E</fullName>
    </recommendedName>
</protein>
<evidence type="ECO:0000256" key="4">
    <source>
        <dbReference type="ARBA" id="ARBA00022692"/>
    </source>
</evidence>
<dbReference type="Proteomes" id="UP000748752">
    <property type="component" value="Unassembled WGS sequence"/>
</dbReference>
<keyword evidence="4 7" id="KW-0812">Transmembrane</keyword>
<evidence type="ECO:0000313" key="8">
    <source>
        <dbReference type="EMBL" id="MBK1629919.1"/>
    </source>
</evidence>
<accession>A0ABS1CEJ4</accession>
<feature type="transmembrane region" description="Helical" evidence="7">
    <location>
        <begin position="28"/>
        <end position="45"/>
    </location>
</feature>
<dbReference type="PANTHER" id="PTHR34584:SF1">
    <property type="entry name" value="NA(+)_H(+) ANTIPORTER SUBUNIT E1"/>
    <property type="match status" value="1"/>
</dbReference>
<evidence type="ECO:0000256" key="2">
    <source>
        <dbReference type="ARBA" id="ARBA00006228"/>
    </source>
</evidence>
<dbReference type="RefSeq" id="WP_200234280.1">
    <property type="nucleotide sequence ID" value="NZ_NRRV01000006.1"/>
</dbReference>
<keyword evidence="3" id="KW-1003">Cell membrane</keyword>
<evidence type="ECO:0000256" key="3">
    <source>
        <dbReference type="ARBA" id="ARBA00022475"/>
    </source>
</evidence>
<evidence type="ECO:0000256" key="7">
    <source>
        <dbReference type="SAM" id="Phobius"/>
    </source>
</evidence>
<evidence type="ECO:0000313" key="9">
    <source>
        <dbReference type="Proteomes" id="UP000748752"/>
    </source>
</evidence>
<evidence type="ECO:0000256" key="1">
    <source>
        <dbReference type="ARBA" id="ARBA00004651"/>
    </source>
</evidence>
<comment type="similarity">
    <text evidence="2">Belongs to the CPA3 antiporters (TC 2.A.63) subunit E family.</text>
</comment>